<feature type="compositionally biased region" description="Polar residues" evidence="1">
    <location>
        <begin position="557"/>
        <end position="572"/>
    </location>
</feature>
<feature type="compositionally biased region" description="Polar residues" evidence="1">
    <location>
        <begin position="579"/>
        <end position="589"/>
    </location>
</feature>
<feature type="compositionally biased region" description="Basic and acidic residues" evidence="1">
    <location>
        <begin position="678"/>
        <end position="687"/>
    </location>
</feature>
<feature type="compositionally biased region" description="Polar residues" evidence="1">
    <location>
        <begin position="184"/>
        <end position="209"/>
    </location>
</feature>
<dbReference type="Proteomes" id="UP000800041">
    <property type="component" value="Unassembled WGS sequence"/>
</dbReference>
<feature type="compositionally biased region" description="Low complexity" evidence="1">
    <location>
        <begin position="57"/>
        <end position="111"/>
    </location>
</feature>
<reference evidence="2" key="1">
    <citation type="journal article" date="2020" name="Stud. Mycol.">
        <title>101 Dothideomycetes genomes: a test case for predicting lifestyles and emergence of pathogens.</title>
        <authorList>
            <person name="Haridas S."/>
            <person name="Albert R."/>
            <person name="Binder M."/>
            <person name="Bloem J."/>
            <person name="Labutti K."/>
            <person name="Salamov A."/>
            <person name="Andreopoulos B."/>
            <person name="Baker S."/>
            <person name="Barry K."/>
            <person name="Bills G."/>
            <person name="Bluhm B."/>
            <person name="Cannon C."/>
            <person name="Castanera R."/>
            <person name="Culley D."/>
            <person name="Daum C."/>
            <person name="Ezra D."/>
            <person name="Gonzalez J."/>
            <person name="Henrissat B."/>
            <person name="Kuo A."/>
            <person name="Liang C."/>
            <person name="Lipzen A."/>
            <person name="Lutzoni F."/>
            <person name="Magnuson J."/>
            <person name="Mondo S."/>
            <person name="Nolan M."/>
            <person name="Ohm R."/>
            <person name="Pangilinan J."/>
            <person name="Park H.-J."/>
            <person name="Ramirez L."/>
            <person name="Alfaro M."/>
            <person name="Sun H."/>
            <person name="Tritt A."/>
            <person name="Yoshinaga Y."/>
            <person name="Zwiers L.-H."/>
            <person name="Turgeon B."/>
            <person name="Goodwin S."/>
            <person name="Spatafora J."/>
            <person name="Crous P."/>
            <person name="Grigoriev I."/>
        </authorList>
    </citation>
    <scope>NUCLEOTIDE SEQUENCE</scope>
    <source>
        <strain evidence="2">CBS 113979</strain>
    </source>
</reference>
<evidence type="ECO:0000313" key="2">
    <source>
        <dbReference type="EMBL" id="KAF1988737.1"/>
    </source>
</evidence>
<feature type="compositionally biased region" description="Low complexity" evidence="1">
    <location>
        <begin position="392"/>
        <end position="408"/>
    </location>
</feature>
<evidence type="ECO:0000313" key="3">
    <source>
        <dbReference type="Proteomes" id="UP000800041"/>
    </source>
</evidence>
<sequence length="687" mass="74278">MSAVDTARPMAAYVEDYFSDDQEGTLRPASQANVAAKRKSNSSNVEREPPVEVRSDSGYSSRTAATTSSADSAQSMKSGTSSAAAAAAPKPARKQSSASGSNNSSKTSTRSPAKPQPPSRTTSTRGRNPVEKKVAICAEPNCKECLRNRSASVRERESGSTTTARASVRTTPAASPATSRAPSQYPQPSSAGQSQVRPRPRANSTSRARPQSYHAGMSGVQYGSGPTEATRPPPSRSAYMNTAAAHHAPVPAVHVQMPTPQPTPGFPPPGFHNSLVPAMQHLTLDTRRPAMTHRQTDSASIYSARKPTKVYNDQPSPASFESISTPTLANSSQMQVSRAIVSARRPGAPPPEPEPEYSEESTTTEESEEDEEDGYDDEDTRRMPPPRRPSMRKPNSSYSPAYNNPSYSQRMLQGGSPVDEGYLDEMYRPTSRAATSYTSLDRRPSLTSSGGRTKATSYSNSSGSGRMVTVEAGSNHRRRQSYMGHENLAQLDAQRRAPAFDEYAYDDPPAQPLRRRGVTDIDGNRRDAEMYMRSTEAIARAQQAPLTESALKRASRGSDTPSGRSIPVTASSRGDRSSRISTSASQTQIAGAEGVKLKIDTSAGFNFAIDGDMEGRTINMVQRPGEGMAELVIGSKRETSYYSQKGSKLGSRMSATEDSRSSRRTDDSRTVKRSSRKMTRDKDDMFF</sequence>
<feature type="region of interest" description="Disordered" evidence="1">
    <location>
        <begin position="287"/>
        <end position="486"/>
    </location>
</feature>
<feature type="compositionally biased region" description="Basic and acidic residues" evidence="1">
    <location>
        <begin position="655"/>
        <end position="670"/>
    </location>
</feature>
<evidence type="ECO:0000256" key="1">
    <source>
        <dbReference type="SAM" id="MobiDB-lite"/>
    </source>
</evidence>
<dbReference type="EMBL" id="ML977147">
    <property type="protein sequence ID" value="KAF1988737.1"/>
    <property type="molecule type" value="Genomic_DNA"/>
</dbReference>
<gene>
    <name evidence="2" type="ORF">K402DRAFT_419096</name>
</gene>
<feature type="compositionally biased region" description="Polar residues" evidence="1">
    <location>
        <begin position="311"/>
        <end position="336"/>
    </location>
</feature>
<protein>
    <submittedName>
        <fullName evidence="2">Uncharacterized protein</fullName>
    </submittedName>
</protein>
<feature type="compositionally biased region" description="Low complexity" evidence="1">
    <location>
        <begin position="243"/>
        <end position="255"/>
    </location>
</feature>
<feature type="region of interest" description="Disordered" evidence="1">
    <location>
        <begin position="541"/>
        <end position="593"/>
    </location>
</feature>
<feature type="compositionally biased region" description="Basic and acidic residues" evidence="1">
    <location>
        <begin position="141"/>
        <end position="158"/>
    </location>
</feature>
<keyword evidence="3" id="KW-1185">Reference proteome</keyword>
<feature type="region of interest" description="Disordered" evidence="1">
    <location>
        <begin position="503"/>
        <end position="524"/>
    </location>
</feature>
<feature type="compositionally biased region" description="Polar residues" evidence="1">
    <location>
        <begin position="432"/>
        <end position="464"/>
    </location>
</feature>
<dbReference type="AlphaFoldDB" id="A0A6G1H6Q6"/>
<name>A0A6G1H6Q6_9PEZI</name>
<feature type="region of interest" description="Disordered" evidence="1">
    <location>
        <begin position="640"/>
        <end position="687"/>
    </location>
</feature>
<accession>A0A6G1H6Q6</accession>
<feature type="region of interest" description="Disordered" evidence="1">
    <location>
        <begin position="18"/>
        <end position="275"/>
    </location>
</feature>
<feature type="compositionally biased region" description="Low complexity" evidence="1">
    <location>
        <begin position="159"/>
        <end position="183"/>
    </location>
</feature>
<feature type="compositionally biased region" description="Pro residues" evidence="1">
    <location>
        <begin position="259"/>
        <end position="270"/>
    </location>
</feature>
<feature type="compositionally biased region" description="Basic and acidic residues" evidence="1">
    <location>
        <begin position="45"/>
        <end position="55"/>
    </location>
</feature>
<dbReference type="OrthoDB" id="5407458at2759"/>
<proteinExistence type="predicted"/>
<organism evidence="2 3">
    <name type="scientific">Aulographum hederae CBS 113979</name>
    <dbReference type="NCBI Taxonomy" id="1176131"/>
    <lineage>
        <taxon>Eukaryota</taxon>
        <taxon>Fungi</taxon>
        <taxon>Dikarya</taxon>
        <taxon>Ascomycota</taxon>
        <taxon>Pezizomycotina</taxon>
        <taxon>Dothideomycetes</taxon>
        <taxon>Pleosporomycetidae</taxon>
        <taxon>Aulographales</taxon>
        <taxon>Aulographaceae</taxon>
    </lineage>
</organism>
<feature type="compositionally biased region" description="Acidic residues" evidence="1">
    <location>
        <begin position="353"/>
        <end position="378"/>
    </location>
</feature>